<evidence type="ECO:0000256" key="1">
    <source>
        <dbReference type="ARBA" id="ARBA00022737"/>
    </source>
</evidence>
<feature type="domain" description="CUB" evidence="4">
    <location>
        <begin position="611"/>
        <end position="714"/>
    </location>
</feature>
<comment type="caution">
    <text evidence="3">Lacks conserved residue(s) required for the propagation of feature annotation.</text>
</comment>
<organism evidence="5 6">
    <name type="scientific">Clavelina lepadiformis</name>
    <name type="common">Light-bulb sea squirt</name>
    <name type="synonym">Ascidia lepadiformis</name>
    <dbReference type="NCBI Taxonomy" id="159417"/>
    <lineage>
        <taxon>Eukaryota</taxon>
        <taxon>Metazoa</taxon>
        <taxon>Chordata</taxon>
        <taxon>Tunicata</taxon>
        <taxon>Ascidiacea</taxon>
        <taxon>Aplousobranchia</taxon>
        <taxon>Clavelinidae</taxon>
        <taxon>Clavelina</taxon>
    </lineage>
</organism>
<protein>
    <recommendedName>
        <fullName evidence="4">CUB domain-containing protein</fullName>
    </recommendedName>
</protein>
<dbReference type="PROSITE" id="PS01180">
    <property type="entry name" value="CUB"/>
    <property type="match status" value="8"/>
</dbReference>
<keyword evidence="2" id="KW-1015">Disulfide bond</keyword>
<feature type="domain" description="CUB" evidence="4">
    <location>
        <begin position="15"/>
        <end position="140"/>
    </location>
</feature>
<keyword evidence="1" id="KW-0677">Repeat</keyword>
<dbReference type="EMBL" id="CAWYQH010000002">
    <property type="protein sequence ID" value="CAK8673163.1"/>
    <property type="molecule type" value="Genomic_DNA"/>
</dbReference>
<dbReference type="Pfam" id="PF00431">
    <property type="entry name" value="CUB"/>
    <property type="match status" value="4"/>
</dbReference>
<feature type="domain" description="CUB" evidence="4">
    <location>
        <begin position="249"/>
        <end position="374"/>
    </location>
</feature>
<comment type="caution">
    <text evidence="5">The sequence shown here is derived from an EMBL/GenBank/DDBJ whole genome shotgun (WGS) entry which is preliminary data.</text>
</comment>
<reference evidence="5 6" key="1">
    <citation type="submission" date="2024-02" db="EMBL/GenBank/DDBJ databases">
        <authorList>
            <person name="Daric V."/>
            <person name="Darras S."/>
        </authorList>
    </citation>
    <scope>NUCLEOTIDE SEQUENCE [LARGE SCALE GENOMIC DNA]</scope>
</reference>
<dbReference type="SMART" id="SM00042">
    <property type="entry name" value="CUB"/>
    <property type="match status" value="8"/>
</dbReference>
<evidence type="ECO:0000259" key="4">
    <source>
        <dbReference type="PROSITE" id="PS01180"/>
    </source>
</evidence>
<dbReference type="InterPro" id="IPR035914">
    <property type="entry name" value="Sperma_CUB_dom_sf"/>
</dbReference>
<name>A0ABP0F0A1_CLALP</name>
<dbReference type="PANTHER" id="PTHR24251:SF37">
    <property type="entry name" value="CUB DOMAIN-CONTAINING PROTEIN"/>
    <property type="match status" value="1"/>
</dbReference>
<dbReference type="CDD" id="cd00041">
    <property type="entry name" value="CUB"/>
    <property type="match status" value="3"/>
</dbReference>
<sequence length="1092" mass="126184">MRDGFVLSYRAVHVCGVLQFDAELNKEKQIKQPGYLEYYLSYMRCSYTFRSPPGTRIRFWFNDFGTKKCCSRSSYTISRNPACCGYFQYYDVGSFMRNTINLPKSDDTSRHYSNSSEMSLYLHLARDTSYSGFSLTYTAVEECGSALNSSNHWKNLTSPVYPSHHHSNQICTWTITAPYKHVINVSAHFVSNETCCIRLQARESRTDLYQLSTDTHYVSRGTNLAIDFISEKSVMRNGFVLSYRAVHVCGVLQFDAELNKEKQIKQPGYLEYYFSYMRCSYTFRSPPGTRIRFWFNDFGTKKCCSRSSYTISRNPACCGYFQYYDVGSFMRNTINLPKSDDTSRHYSNSSEMSLYLHLARDTSYSGFSLTYTAVEECGSALNSSNHWKNLTSPVYPSHHHSNQICTWTITAPYKHVINISTHFVSNETCCIRLQARESRTDLYQLSTDTHYVSRGTNLAIDFISEKSVMRNGFVLSYRAVHVCGVLQFDAELNKEKQIKQPGYLEYYLSYMRCSYTFRSPPGTRVRFWFNDFGTKKCCSTSSYTISRNPACCGYFQYYDVGSFMRNTINLPKSDDTSRHYSNSSEMSLYLHLARDTSYSGFSLTYTAVEECGSALNSSNHWKNLTSPVYPSHHHSNQICTWKITAPYKHVINVSAHFVSNETCCIRLQARESRTDLYQLSTDTYYVSRGNNLAIDFISEKNVMRNGFVLSYRAVHVCGVLQFDAELNKEKQIKQSGYLEYYLSYMRCSYTFRSPPGTRIRFWFNDFGTKKCCSTSSYTISRNPACCGYFQYYDVGSFMRNTINLPKSDDTIRHYSNSSEMSLYLHLARDTSYSGFSLTYTAVEECGSALNTSNHWKNLTSPVYPSHHHSNQICTWKITAPYKHVINVSAHFVSNETCCIRLQARESRTDLYQLSTDTYYVSRGNNLAIDFISEKNVMRDGFVLSYRAVHVCGVLQFDAELNKEKQIKQPGYLEYYLSYMRCSYTFRSPPGTRIRFWFNDFGTKKCCSTSSYTISRNPACCGYFQFYDVGSFMRNTINLPKFNDTSRHYSNSSEMSLYLHLARDTNYSGFSLTYTAVDEMEAKNWFSSQSDRP</sequence>
<dbReference type="SUPFAM" id="SSF49854">
    <property type="entry name" value="Spermadhesin, CUB domain"/>
    <property type="match status" value="9"/>
</dbReference>
<feature type="domain" description="CUB" evidence="4">
    <location>
        <begin position="143"/>
        <end position="246"/>
    </location>
</feature>
<feature type="domain" description="CUB" evidence="4">
    <location>
        <begin position="845"/>
        <end position="948"/>
    </location>
</feature>
<gene>
    <name evidence="5" type="ORF">CVLEPA_LOCUS2945</name>
</gene>
<evidence type="ECO:0000256" key="2">
    <source>
        <dbReference type="ARBA" id="ARBA00023157"/>
    </source>
</evidence>
<evidence type="ECO:0000313" key="6">
    <source>
        <dbReference type="Proteomes" id="UP001642483"/>
    </source>
</evidence>
<dbReference type="InterPro" id="IPR000859">
    <property type="entry name" value="CUB_dom"/>
</dbReference>
<dbReference type="Gene3D" id="2.60.120.290">
    <property type="entry name" value="Spermadhesin, CUB domain"/>
    <property type="match status" value="9"/>
</dbReference>
<dbReference type="Proteomes" id="UP001642483">
    <property type="component" value="Unassembled WGS sequence"/>
</dbReference>
<feature type="domain" description="CUB" evidence="4">
    <location>
        <begin position="377"/>
        <end position="480"/>
    </location>
</feature>
<feature type="domain" description="CUB" evidence="4">
    <location>
        <begin position="951"/>
        <end position="1076"/>
    </location>
</feature>
<feature type="domain" description="CUB" evidence="4">
    <location>
        <begin position="483"/>
        <end position="608"/>
    </location>
</feature>
<dbReference type="PANTHER" id="PTHR24251">
    <property type="entry name" value="OVOCHYMASE-RELATED"/>
    <property type="match status" value="1"/>
</dbReference>
<keyword evidence="6" id="KW-1185">Reference proteome</keyword>
<accession>A0ABP0F0A1</accession>
<evidence type="ECO:0000256" key="3">
    <source>
        <dbReference type="PROSITE-ProRule" id="PRU00059"/>
    </source>
</evidence>
<proteinExistence type="predicted"/>
<evidence type="ECO:0000313" key="5">
    <source>
        <dbReference type="EMBL" id="CAK8673163.1"/>
    </source>
</evidence>